<dbReference type="Proteomes" id="UP000053902">
    <property type="component" value="Unassembled WGS sequence"/>
</dbReference>
<dbReference type="Gene3D" id="6.10.280.50">
    <property type="match status" value="1"/>
</dbReference>
<protein>
    <recommendedName>
        <fullName evidence="3">DUF465 domain-containing protein</fullName>
    </recommendedName>
</protein>
<sequence>MTAAQSQLTQDFPEKNMLLQKLRQENPAFALQAEEYESLSQRIASGEGVDSATLAALKQEQANLKNDIARQLKHASGSCCGGCGG</sequence>
<dbReference type="HOGENOM" id="CLU_165482_0_2_6"/>
<dbReference type="AlphaFoldDB" id="A0A078LWT5"/>
<organism evidence="1 2">
    <name type="scientific">Pseudomonas saudiphocaensis</name>
    <dbReference type="NCBI Taxonomy" id="1499686"/>
    <lineage>
        <taxon>Bacteria</taxon>
        <taxon>Pseudomonadati</taxon>
        <taxon>Pseudomonadota</taxon>
        <taxon>Gammaproteobacteria</taxon>
        <taxon>Pseudomonadales</taxon>
        <taxon>Pseudomonadaceae</taxon>
        <taxon>Pseudomonas</taxon>
    </lineage>
</organism>
<accession>A0A078LWT5</accession>
<dbReference type="EMBL" id="CCSF01000001">
    <property type="protein sequence ID" value="CDZ95725.1"/>
    <property type="molecule type" value="Genomic_DNA"/>
</dbReference>
<dbReference type="STRING" id="1499686.BN1079_03069"/>
<keyword evidence="2" id="KW-1185">Reference proteome</keyword>
<name>A0A078LWT5_9PSED</name>
<dbReference type="OrthoDB" id="1263265at2"/>
<reference evidence="1 2" key="1">
    <citation type="submission" date="2014-07" db="EMBL/GenBank/DDBJ databases">
        <authorList>
            <person name="Urmite Genomes Urmite Genomes"/>
        </authorList>
    </citation>
    <scope>NUCLEOTIDE SEQUENCE [LARGE SCALE GENOMIC DNA]</scope>
    <source>
        <strain evidence="1 2">20_BN</strain>
    </source>
</reference>
<dbReference type="eggNOG" id="COG2841">
    <property type="taxonomic scope" value="Bacteria"/>
</dbReference>
<evidence type="ECO:0000313" key="2">
    <source>
        <dbReference type="Proteomes" id="UP000053902"/>
    </source>
</evidence>
<evidence type="ECO:0000313" key="1">
    <source>
        <dbReference type="EMBL" id="CDZ95725.1"/>
    </source>
</evidence>
<dbReference type="InterPro" id="IPR038444">
    <property type="entry name" value="DUF465_sf"/>
</dbReference>
<dbReference type="RefSeq" id="WP_037025858.1">
    <property type="nucleotide sequence ID" value="NZ_CCSF01000001.1"/>
</dbReference>
<evidence type="ECO:0008006" key="3">
    <source>
        <dbReference type="Google" id="ProtNLM"/>
    </source>
</evidence>
<proteinExistence type="predicted"/>
<gene>
    <name evidence="1" type="ORF">BN1079_03069</name>
</gene>